<proteinExistence type="predicted"/>
<keyword evidence="1" id="KW-0812">Transmembrane</keyword>
<name>A0A8J4U1D8_CLAMG</name>
<evidence type="ECO:0000256" key="1">
    <source>
        <dbReference type="SAM" id="Phobius"/>
    </source>
</evidence>
<dbReference type="AlphaFoldDB" id="A0A8J4U1D8"/>
<organism evidence="2 3">
    <name type="scientific">Clarias magur</name>
    <name type="common">Asian catfish</name>
    <name type="synonym">Macropteronotus magur</name>
    <dbReference type="NCBI Taxonomy" id="1594786"/>
    <lineage>
        <taxon>Eukaryota</taxon>
        <taxon>Metazoa</taxon>
        <taxon>Chordata</taxon>
        <taxon>Craniata</taxon>
        <taxon>Vertebrata</taxon>
        <taxon>Euteleostomi</taxon>
        <taxon>Actinopterygii</taxon>
        <taxon>Neopterygii</taxon>
        <taxon>Teleostei</taxon>
        <taxon>Ostariophysi</taxon>
        <taxon>Siluriformes</taxon>
        <taxon>Clariidae</taxon>
        <taxon>Clarias</taxon>
    </lineage>
</organism>
<sequence>GRAEVTEILQTVPESCPVPLVLSFTEVSLFLCLCSWYMQDMCIFSERKPMN</sequence>
<dbReference type="Proteomes" id="UP000727407">
    <property type="component" value="Unassembled WGS sequence"/>
</dbReference>
<keyword evidence="1" id="KW-1133">Transmembrane helix</keyword>
<evidence type="ECO:0000313" key="2">
    <source>
        <dbReference type="EMBL" id="KAF5898988.1"/>
    </source>
</evidence>
<protein>
    <submittedName>
        <fullName evidence="2">Uncharacterized protein</fullName>
    </submittedName>
</protein>
<gene>
    <name evidence="2" type="ORF">DAT39_011299</name>
</gene>
<dbReference type="EMBL" id="QNUK01000183">
    <property type="protein sequence ID" value="KAF5898988.1"/>
    <property type="molecule type" value="Genomic_DNA"/>
</dbReference>
<keyword evidence="3" id="KW-1185">Reference proteome</keyword>
<keyword evidence="1" id="KW-0472">Membrane</keyword>
<evidence type="ECO:0000313" key="3">
    <source>
        <dbReference type="Proteomes" id="UP000727407"/>
    </source>
</evidence>
<feature type="non-terminal residue" evidence="2">
    <location>
        <position position="1"/>
    </location>
</feature>
<feature type="transmembrane region" description="Helical" evidence="1">
    <location>
        <begin position="20"/>
        <end position="38"/>
    </location>
</feature>
<comment type="caution">
    <text evidence="2">The sequence shown here is derived from an EMBL/GenBank/DDBJ whole genome shotgun (WGS) entry which is preliminary data.</text>
</comment>
<reference evidence="2" key="1">
    <citation type="submission" date="2020-07" db="EMBL/GenBank/DDBJ databases">
        <title>Clarias magur genome sequencing, assembly and annotation.</title>
        <authorList>
            <person name="Kushwaha B."/>
            <person name="Kumar R."/>
            <person name="Das P."/>
            <person name="Joshi C.G."/>
            <person name="Kumar D."/>
            <person name="Nagpure N.S."/>
            <person name="Pandey M."/>
            <person name="Agarwal S."/>
            <person name="Srivastava S."/>
            <person name="Singh M."/>
            <person name="Sahoo L."/>
            <person name="Jayasankar P."/>
            <person name="Meher P.K."/>
            <person name="Koringa P.G."/>
            <person name="Iquebal M.A."/>
            <person name="Das S.P."/>
            <person name="Bit A."/>
            <person name="Patnaik S."/>
            <person name="Patel N."/>
            <person name="Shah T.M."/>
            <person name="Hinsu A."/>
            <person name="Jena J.K."/>
        </authorList>
    </citation>
    <scope>NUCLEOTIDE SEQUENCE</scope>
    <source>
        <strain evidence="2">CIFAMagur01</strain>
        <tissue evidence="2">Testis</tissue>
    </source>
</reference>
<accession>A0A8J4U1D8</accession>